<accession>D8RTW7</accession>
<dbReference type="SUPFAM" id="SSF52972">
    <property type="entry name" value="ITPase-like"/>
    <property type="match status" value="1"/>
</dbReference>
<dbReference type="AlphaFoldDB" id="D8RTW7"/>
<reference evidence="4 5" key="1">
    <citation type="journal article" date="2011" name="Science">
        <title>The Selaginella genome identifies genetic changes associated with the evolution of vascular plants.</title>
        <authorList>
            <person name="Banks J.A."/>
            <person name="Nishiyama T."/>
            <person name="Hasebe M."/>
            <person name="Bowman J.L."/>
            <person name="Gribskov M."/>
            <person name="dePamphilis C."/>
            <person name="Albert V.A."/>
            <person name="Aono N."/>
            <person name="Aoyama T."/>
            <person name="Ambrose B.A."/>
            <person name="Ashton N.W."/>
            <person name="Axtell M.J."/>
            <person name="Barker E."/>
            <person name="Barker M.S."/>
            <person name="Bennetzen J.L."/>
            <person name="Bonawitz N.D."/>
            <person name="Chapple C."/>
            <person name="Cheng C."/>
            <person name="Correa L.G."/>
            <person name="Dacre M."/>
            <person name="DeBarry J."/>
            <person name="Dreyer I."/>
            <person name="Elias M."/>
            <person name="Engstrom E.M."/>
            <person name="Estelle M."/>
            <person name="Feng L."/>
            <person name="Finet C."/>
            <person name="Floyd S.K."/>
            <person name="Frommer W.B."/>
            <person name="Fujita T."/>
            <person name="Gramzow L."/>
            <person name="Gutensohn M."/>
            <person name="Harholt J."/>
            <person name="Hattori M."/>
            <person name="Heyl A."/>
            <person name="Hirai T."/>
            <person name="Hiwatashi Y."/>
            <person name="Ishikawa M."/>
            <person name="Iwata M."/>
            <person name="Karol K.G."/>
            <person name="Koehler B."/>
            <person name="Kolukisaoglu U."/>
            <person name="Kubo M."/>
            <person name="Kurata T."/>
            <person name="Lalonde S."/>
            <person name="Li K."/>
            <person name="Li Y."/>
            <person name="Litt A."/>
            <person name="Lyons E."/>
            <person name="Manning G."/>
            <person name="Maruyama T."/>
            <person name="Michael T.P."/>
            <person name="Mikami K."/>
            <person name="Miyazaki S."/>
            <person name="Morinaga S."/>
            <person name="Murata T."/>
            <person name="Mueller-Roeber B."/>
            <person name="Nelson D.R."/>
            <person name="Obara M."/>
            <person name="Oguri Y."/>
            <person name="Olmstead R.G."/>
            <person name="Onodera N."/>
            <person name="Petersen B.L."/>
            <person name="Pils B."/>
            <person name="Prigge M."/>
            <person name="Rensing S.A."/>
            <person name="Riano-Pachon D.M."/>
            <person name="Roberts A.W."/>
            <person name="Sato Y."/>
            <person name="Scheller H.V."/>
            <person name="Schulz B."/>
            <person name="Schulz C."/>
            <person name="Shakirov E.V."/>
            <person name="Shibagaki N."/>
            <person name="Shinohara N."/>
            <person name="Shippen D.E."/>
            <person name="Soerensen I."/>
            <person name="Sotooka R."/>
            <person name="Sugimoto N."/>
            <person name="Sugita M."/>
            <person name="Sumikawa N."/>
            <person name="Tanurdzic M."/>
            <person name="Theissen G."/>
            <person name="Ulvskov P."/>
            <person name="Wakazuki S."/>
            <person name="Weng J.K."/>
            <person name="Willats W.W."/>
            <person name="Wipf D."/>
            <person name="Wolf P.G."/>
            <person name="Yang L."/>
            <person name="Zimmer A.D."/>
            <person name="Zhu Q."/>
            <person name="Mitros T."/>
            <person name="Hellsten U."/>
            <person name="Loque D."/>
            <person name="Otillar R."/>
            <person name="Salamov A."/>
            <person name="Schmutz J."/>
            <person name="Shapiro H."/>
            <person name="Lindquist E."/>
            <person name="Lucas S."/>
            <person name="Rokhsar D."/>
            <person name="Grigoriev I.V."/>
        </authorList>
    </citation>
    <scope>NUCLEOTIDE SEQUENCE [LARGE SCALE GENOMIC DNA]</scope>
</reference>
<evidence type="ECO:0000313" key="5">
    <source>
        <dbReference type="Proteomes" id="UP000001514"/>
    </source>
</evidence>
<dbReference type="STRING" id="88036.D8RTW7"/>
<keyword evidence="2" id="KW-0378">Hydrolase</keyword>
<organism evidence="5">
    <name type="scientific">Selaginella moellendorffii</name>
    <name type="common">Spikemoss</name>
    <dbReference type="NCBI Taxonomy" id="88036"/>
    <lineage>
        <taxon>Eukaryota</taxon>
        <taxon>Viridiplantae</taxon>
        <taxon>Streptophyta</taxon>
        <taxon>Embryophyta</taxon>
        <taxon>Tracheophyta</taxon>
        <taxon>Lycopodiopsida</taxon>
        <taxon>Selaginellales</taxon>
        <taxon>Selaginellaceae</taxon>
        <taxon>Selaginella</taxon>
    </lineage>
</organism>
<dbReference type="Gramene" id="EFJ24303">
    <property type="protein sequence ID" value="EFJ24303"/>
    <property type="gene ID" value="SELMODRAFT_414888"/>
</dbReference>
<keyword evidence="5" id="KW-1185">Reference proteome</keyword>
<dbReference type="eggNOG" id="KOG1509">
    <property type="taxonomic scope" value="Eukaryota"/>
</dbReference>
<protein>
    <submittedName>
        <fullName evidence="4">Uncharacterized protein</fullName>
    </submittedName>
</protein>
<dbReference type="Gene3D" id="3.90.950.10">
    <property type="match status" value="1"/>
</dbReference>
<gene>
    <name evidence="4" type="ORF">SELMODRAFT_414888</name>
</gene>
<feature type="region of interest" description="Disordered" evidence="3">
    <location>
        <begin position="1"/>
        <end position="40"/>
    </location>
</feature>
<dbReference type="PANTHER" id="PTHR43213">
    <property type="entry name" value="BIFUNCTIONAL DTTP/UTP PYROPHOSPHATASE/METHYLTRANSFERASE PROTEIN-RELATED"/>
    <property type="match status" value="1"/>
</dbReference>
<dbReference type="PANTHER" id="PTHR43213:SF5">
    <property type="entry name" value="BIFUNCTIONAL DTTP_UTP PYROPHOSPHATASE_METHYLTRANSFERASE PROTEIN-RELATED"/>
    <property type="match status" value="1"/>
</dbReference>
<evidence type="ECO:0000256" key="3">
    <source>
        <dbReference type="SAM" id="MobiDB-lite"/>
    </source>
</evidence>
<dbReference type="HOGENOM" id="CLU_1108615_0_0_1"/>
<dbReference type="InterPro" id="IPR003697">
    <property type="entry name" value="Maf-like"/>
</dbReference>
<dbReference type="EMBL" id="GL377590">
    <property type="protein sequence ID" value="EFJ24303.1"/>
    <property type="molecule type" value="Genomic_DNA"/>
</dbReference>
<comment type="cofactor">
    <cofactor evidence="1">
        <name>a divalent metal cation</name>
        <dbReference type="ChEBI" id="CHEBI:60240"/>
    </cofactor>
</comment>
<dbReference type="GO" id="GO:0047429">
    <property type="term" value="F:nucleoside triphosphate diphosphatase activity"/>
    <property type="evidence" value="ECO:0000318"/>
    <property type="project" value="GO_Central"/>
</dbReference>
<name>D8RTW7_SELML</name>
<evidence type="ECO:0000313" key="4">
    <source>
        <dbReference type="EMBL" id="EFJ24303.1"/>
    </source>
</evidence>
<dbReference type="InParanoid" id="D8RTW7"/>
<dbReference type="KEGG" id="smo:SELMODRAFT_414888"/>
<evidence type="ECO:0000256" key="2">
    <source>
        <dbReference type="ARBA" id="ARBA00022801"/>
    </source>
</evidence>
<dbReference type="InterPro" id="IPR029001">
    <property type="entry name" value="ITPase-like_fam"/>
</dbReference>
<proteinExistence type="predicted"/>
<sequence>MAPGAWSSGSFNGGAMPRATPRWRRSTKQSSVEHSTPDETLQLQTKPANALITFDTEKTLKKQFIIAADGDSGNPAYATADVRKYFCGALLTSTVTDYAAETATHKTIEVSRRLIQLESQRNVDLIVGADTVVELHGMIVEKPRNVKDACLSFCNSHKNGVSTGQQHKVYTGVVILLPHATGSLDLLPYLCRALVSIQEFGNLDEATITAYIATGEPMDKAGCYGIQDVGASLVKSVNGCFYNVVGFPIHR</sequence>
<evidence type="ECO:0000256" key="1">
    <source>
        <dbReference type="ARBA" id="ARBA00001968"/>
    </source>
</evidence>
<feature type="compositionally biased region" description="Polar residues" evidence="3">
    <location>
        <begin position="28"/>
        <end position="40"/>
    </location>
</feature>
<dbReference type="Pfam" id="PF02545">
    <property type="entry name" value="Maf"/>
    <property type="match status" value="1"/>
</dbReference>
<dbReference type="Proteomes" id="UP000001514">
    <property type="component" value="Unassembled WGS sequence"/>
</dbReference>